<organism evidence="1 2">
    <name type="scientific">Purpureocillium lilacinum</name>
    <name type="common">Paecilomyces lilacinus</name>
    <dbReference type="NCBI Taxonomy" id="33203"/>
    <lineage>
        <taxon>Eukaryota</taxon>
        <taxon>Fungi</taxon>
        <taxon>Dikarya</taxon>
        <taxon>Ascomycota</taxon>
        <taxon>Pezizomycotina</taxon>
        <taxon>Sordariomycetes</taxon>
        <taxon>Hypocreomycetidae</taxon>
        <taxon>Hypocreales</taxon>
        <taxon>Ophiocordycipitaceae</taxon>
        <taxon>Purpureocillium</taxon>
    </lineage>
</organism>
<evidence type="ECO:0000313" key="2">
    <source>
        <dbReference type="Proteomes" id="UP001638806"/>
    </source>
</evidence>
<dbReference type="EMBL" id="JBGNUJ010000003">
    <property type="protein sequence ID" value="KAL3962290.1"/>
    <property type="molecule type" value="Genomic_DNA"/>
</dbReference>
<protein>
    <submittedName>
        <fullName evidence="1">Uncharacterized protein</fullName>
    </submittedName>
</protein>
<evidence type="ECO:0000313" key="1">
    <source>
        <dbReference type="EMBL" id="KAL3962290.1"/>
    </source>
</evidence>
<dbReference type="Proteomes" id="UP001638806">
    <property type="component" value="Unassembled WGS sequence"/>
</dbReference>
<reference evidence="1" key="1">
    <citation type="submission" date="2024-12" db="EMBL/GenBank/DDBJ databases">
        <title>Comparative genomics and development of molecular markers within Purpureocillium lilacinum and among Purpureocillium species.</title>
        <authorList>
            <person name="Yeh Z.-Y."/>
            <person name="Ni N.-T."/>
            <person name="Lo P.-H."/>
            <person name="Mushyakhwo K."/>
            <person name="Lin C.-F."/>
            <person name="Nai Y.-S."/>
        </authorList>
    </citation>
    <scope>NUCLEOTIDE SEQUENCE</scope>
    <source>
        <strain evidence="1">NCHU-NPUST-175</strain>
    </source>
</reference>
<proteinExistence type="predicted"/>
<name>A0ACC4E0Y2_PURLI</name>
<comment type="caution">
    <text evidence="1">The sequence shown here is derived from an EMBL/GenBank/DDBJ whole genome shotgun (WGS) entry which is preliminary data.</text>
</comment>
<sequence>MQPVNYNHTSCPKCGAAAGNTKTCSSCGAVSSPSGLPLLSPCFLSATYPVTHLPLCPLSPLASSSHLIPVPYPLQGPTPDTWPKDKIAKQEVTVSNLSRLLCLHRPAPTKPWSLHPANAMPQGDP</sequence>
<keyword evidence="2" id="KW-1185">Reference proteome</keyword>
<accession>A0ACC4E0Y2</accession>
<gene>
    <name evidence="1" type="ORF">ACCO45_003813</name>
</gene>